<gene>
    <name evidence="1" type="ORF">BV25DRAFT_1837426</name>
</gene>
<name>A0ACB8T631_9AGAM</name>
<evidence type="ECO:0000313" key="1">
    <source>
        <dbReference type="EMBL" id="KAI0063882.1"/>
    </source>
</evidence>
<keyword evidence="2" id="KW-1185">Reference proteome</keyword>
<reference evidence="1" key="1">
    <citation type="submission" date="2021-03" db="EMBL/GenBank/DDBJ databases">
        <authorList>
            <consortium name="DOE Joint Genome Institute"/>
            <person name="Ahrendt S."/>
            <person name="Looney B.P."/>
            <person name="Miyauchi S."/>
            <person name="Morin E."/>
            <person name="Drula E."/>
            <person name="Courty P.E."/>
            <person name="Chicoki N."/>
            <person name="Fauchery L."/>
            <person name="Kohler A."/>
            <person name="Kuo A."/>
            <person name="Labutti K."/>
            <person name="Pangilinan J."/>
            <person name="Lipzen A."/>
            <person name="Riley R."/>
            <person name="Andreopoulos W."/>
            <person name="He G."/>
            <person name="Johnson J."/>
            <person name="Barry K.W."/>
            <person name="Grigoriev I.V."/>
            <person name="Nagy L."/>
            <person name="Hibbett D."/>
            <person name="Henrissat B."/>
            <person name="Matheny P.B."/>
            <person name="Labbe J."/>
            <person name="Martin F."/>
        </authorList>
    </citation>
    <scope>NUCLEOTIDE SEQUENCE</scope>
    <source>
        <strain evidence="1">HHB10654</strain>
    </source>
</reference>
<reference evidence="1" key="2">
    <citation type="journal article" date="2022" name="New Phytol.">
        <title>Evolutionary transition to the ectomycorrhizal habit in the genomes of a hyperdiverse lineage of mushroom-forming fungi.</title>
        <authorList>
            <person name="Looney B."/>
            <person name="Miyauchi S."/>
            <person name="Morin E."/>
            <person name="Drula E."/>
            <person name="Courty P.E."/>
            <person name="Kohler A."/>
            <person name="Kuo A."/>
            <person name="LaButti K."/>
            <person name="Pangilinan J."/>
            <person name="Lipzen A."/>
            <person name="Riley R."/>
            <person name="Andreopoulos W."/>
            <person name="He G."/>
            <person name="Johnson J."/>
            <person name="Nolan M."/>
            <person name="Tritt A."/>
            <person name="Barry K.W."/>
            <person name="Grigoriev I.V."/>
            <person name="Nagy L.G."/>
            <person name="Hibbett D."/>
            <person name="Henrissat B."/>
            <person name="Matheny P.B."/>
            <person name="Labbe J."/>
            <person name="Martin F.M."/>
        </authorList>
    </citation>
    <scope>NUCLEOTIDE SEQUENCE</scope>
    <source>
        <strain evidence="1">HHB10654</strain>
    </source>
</reference>
<evidence type="ECO:0000313" key="2">
    <source>
        <dbReference type="Proteomes" id="UP000814140"/>
    </source>
</evidence>
<accession>A0ACB8T631</accession>
<comment type="caution">
    <text evidence="1">The sequence shown here is derived from an EMBL/GenBank/DDBJ whole genome shotgun (WGS) entry which is preliminary data.</text>
</comment>
<organism evidence="1 2">
    <name type="scientific">Artomyces pyxidatus</name>
    <dbReference type="NCBI Taxonomy" id="48021"/>
    <lineage>
        <taxon>Eukaryota</taxon>
        <taxon>Fungi</taxon>
        <taxon>Dikarya</taxon>
        <taxon>Basidiomycota</taxon>
        <taxon>Agaricomycotina</taxon>
        <taxon>Agaricomycetes</taxon>
        <taxon>Russulales</taxon>
        <taxon>Auriscalpiaceae</taxon>
        <taxon>Artomyces</taxon>
    </lineage>
</organism>
<dbReference type="EMBL" id="MU277201">
    <property type="protein sequence ID" value="KAI0063882.1"/>
    <property type="molecule type" value="Genomic_DNA"/>
</dbReference>
<proteinExistence type="predicted"/>
<dbReference type="Proteomes" id="UP000814140">
    <property type="component" value="Unassembled WGS sequence"/>
</dbReference>
<protein>
    <submittedName>
        <fullName evidence="1">Uncharacterized protein</fullName>
    </submittedName>
</protein>
<sequence length="526" mass="58781">MTHLCPRSDPASLAAFPSFRDIQVGSRTPDSSNPRRAFAARSTSVLRDVQAAIADFPTIRRTLAGRRPPTLDCPRMRLTAYILPTSLTGTIVTVIALRLPSFSQYIKQVNCQCHRQCSPVGSAASHSFPSILRSHHPRLHVHPVHSRCVVLEISITHRSFPLFQPPLLTRLHRALRRLPSGGISLMGNSTSTTTVVVRDRHILKLIGGSGEFEEIHYSAAGPVFPLFGFSVYHGAMNPFLAACEGSPTRVSDTRLLAKIHELSQFDLRNTGLISISRLAGSLGLLEKTHLTQGRGKDLTNGDGDLTAISPMDVEWRSHMHSPGGNIVEFLQQSSGQSPLRVWMVGILQNHDLKPLEDNAGYVFTTIRPFYSEILQAARAILSNWTVPEDFEFFQSFHFGDVIQASTDTGDPRKDFAKLCFIFNAHGYSSSSFPLGPRRTIFTPLDQMPRKSDHFSSIIPHLIHNQRGRLIDGRSMDDPLQSQVTLPAGEFENGDVILQECMIRRHRHSRHSVTFPWFELRYVYKLS</sequence>